<evidence type="ECO:0000256" key="4">
    <source>
        <dbReference type="SAM" id="MobiDB-lite"/>
    </source>
</evidence>
<dbReference type="OrthoDB" id="70161at2759"/>
<feature type="region of interest" description="Disordered" evidence="4">
    <location>
        <begin position="1"/>
        <end position="185"/>
    </location>
</feature>
<feature type="region of interest" description="Disordered" evidence="4">
    <location>
        <begin position="640"/>
        <end position="674"/>
    </location>
</feature>
<protein>
    <recommendedName>
        <fullName evidence="3">Autophagy-related protein 13</fullName>
    </recommendedName>
</protein>
<reference evidence="6 7" key="1">
    <citation type="journal article" date="2015" name="Genome Biol. Evol.">
        <title>Phylogenomic analyses indicate that early fungi evolved digesting cell walls of algal ancestors of land plants.</title>
        <authorList>
            <person name="Chang Y."/>
            <person name="Wang S."/>
            <person name="Sekimoto S."/>
            <person name="Aerts A.L."/>
            <person name="Choi C."/>
            <person name="Clum A."/>
            <person name="LaButti K.M."/>
            <person name="Lindquist E.A."/>
            <person name="Yee Ngan C."/>
            <person name="Ohm R.A."/>
            <person name="Salamov A.A."/>
            <person name="Grigoriev I.V."/>
            <person name="Spatafora J.W."/>
            <person name="Berbee M.L."/>
        </authorList>
    </citation>
    <scope>NUCLEOTIDE SEQUENCE [LARGE SCALE GENOMIC DNA]</scope>
    <source>
        <strain evidence="6 7">NRRL 1564</strain>
    </source>
</reference>
<evidence type="ECO:0000256" key="2">
    <source>
        <dbReference type="ARBA" id="ARBA00023006"/>
    </source>
</evidence>
<feature type="region of interest" description="Disordered" evidence="4">
    <location>
        <begin position="507"/>
        <end position="529"/>
    </location>
</feature>
<dbReference type="GO" id="GO:0000423">
    <property type="term" value="P:mitophagy"/>
    <property type="evidence" value="ECO:0007669"/>
    <property type="project" value="TreeGrafter"/>
</dbReference>
<feature type="region of interest" description="Disordered" evidence="4">
    <location>
        <begin position="963"/>
        <end position="1026"/>
    </location>
</feature>
<feature type="compositionally biased region" description="Basic and acidic residues" evidence="4">
    <location>
        <begin position="17"/>
        <end position="37"/>
    </location>
</feature>
<keyword evidence="2 3" id="KW-0072">Autophagy</keyword>
<feature type="compositionally biased region" description="Basic and acidic residues" evidence="4">
    <location>
        <begin position="1356"/>
        <end position="1373"/>
    </location>
</feature>
<feature type="region of interest" description="Disordered" evidence="4">
    <location>
        <begin position="1057"/>
        <end position="1116"/>
    </location>
</feature>
<feature type="compositionally biased region" description="Low complexity" evidence="4">
    <location>
        <begin position="75"/>
        <end position="85"/>
    </location>
</feature>
<feature type="compositionally biased region" description="Low complexity" evidence="4">
    <location>
        <begin position="123"/>
        <end position="138"/>
    </location>
</feature>
<feature type="compositionally biased region" description="Polar residues" evidence="4">
    <location>
        <begin position="171"/>
        <end position="183"/>
    </location>
</feature>
<dbReference type="Pfam" id="PF10033">
    <property type="entry name" value="ATG13"/>
    <property type="match status" value="1"/>
</dbReference>
<name>A0A2G5B9I8_COERN</name>
<gene>
    <name evidence="6" type="ORF">COEREDRAFT_9147</name>
</gene>
<feature type="compositionally biased region" description="Low complexity" evidence="4">
    <location>
        <begin position="989"/>
        <end position="1002"/>
    </location>
</feature>
<dbReference type="InterPro" id="IPR018731">
    <property type="entry name" value="Atg13_N"/>
</dbReference>
<feature type="compositionally biased region" description="Polar residues" evidence="4">
    <location>
        <begin position="108"/>
        <end position="117"/>
    </location>
</feature>
<dbReference type="GO" id="GO:0005829">
    <property type="term" value="C:cytosol"/>
    <property type="evidence" value="ECO:0007669"/>
    <property type="project" value="TreeGrafter"/>
</dbReference>
<comment type="similarity">
    <text evidence="1 3">Belongs to the ATG13 family. Fungi subfamily.</text>
</comment>
<feature type="compositionally biased region" description="Low complexity" evidence="4">
    <location>
        <begin position="1203"/>
        <end position="1213"/>
    </location>
</feature>
<feature type="region of interest" description="Disordered" evidence="4">
    <location>
        <begin position="733"/>
        <end position="754"/>
    </location>
</feature>
<dbReference type="InterPro" id="IPR040182">
    <property type="entry name" value="ATG13"/>
</dbReference>
<feature type="compositionally biased region" description="Low complexity" evidence="4">
    <location>
        <begin position="1092"/>
        <end position="1107"/>
    </location>
</feature>
<feature type="compositionally biased region" description="Low complexity" evidence="4">
    <location>
        <begin position="1407"/>
        <end position="1416"/>
    </location>
</feature>
<evidence type="ECO:0000313" key="6">
    <source>
        <dbReference type="EMBL" id="PIA15678.1"/>
    </source>
</evidence>
<dbReference type="EMBL" id="KZ303505">
    <property type="protein sequence ID" value="PIA15678.1"/>
    <property type="molecule type" value="Genomic_DNA"/>
</dbReference>
<dbReference type="STRING" id="763665.A0A2G5B9I8"/>
<dbReference type="GO" id="GO:0034497">
    <property type="term" value="P:protein localization to phagophore assembly site"/>
    <property type="evidence" value="ECO:0007669"/>
    <property type="project" value="TreeGrafter"/>
</dbReference>
<dbReference type="Gene3D" id="3.30.900.10">
    <property type="entry name" value="HORMA domain"/>
    <property type="match status" value="1"/>
</dbReference>
<sequence>MSQRSFFWPSHGNPHSDSIREADGADSKAPQDNRRSSSDTLHARNQSAGRAYATQQYPHTRLPSNTGTPIAAVQPSSHSSHSSSPSPTPSLNPYGGSLRSMLHPGSNPAPQSPTRTSFELGARSRASAPAPANALPANIRRVPSSQARNRQKPPLGTRHEIVGAPGDVTHSLPQHSAHTGNTGRDSRCEQIVQNFYSKTAQVIAHLRGYGAAGFRLASGEIESTNATLPPRGIGASTGPSGSSLMCASSASSSAADLGSSGRRINRWFNLELEDIATVKEEARFWRHAVGSSQLHLRRPPPMYIEVCLDVSGVLVSDELQVTDIYGRPWTVDLDIGAPDSDPVRSPQSRPCRRASTIVLEVWRLSLDADASATPTLDLPRVYKRAIVFFRSLYAFANLLPCVALARQLSAAPNGLALLCSLRPEVSTRDGVIDLDVSLTGTECFLESHDFEHVPTPMGTFSMGVQYRRECLFSSTAPHSLLPHESLAAFGAADDTYFTPTLSSRSGSNFSLHPSRNSNQPQAATSPQSVLPASLWSDAATLQRTSTAATAAAAIVRNHQHPLQGSSLGNDRSLAMPSVNPFRARPLSIGASSSLPSRIDTNVHRRASVRRSSEWHTPNNVALHNAGAIHSIRSHTFAAGSNAGSAQALHSHGSTHTDAHSSRGRSSSSARAHSYDHRQIRLGSSGSGTVAIADSASTLHRNVMLRRLGGSLSPTEPHRQLELFGRVAGAGLESYTSDSRSPPKPGIASIPSISSGSAGSIAVGRSGLGIAPFKSPSLSESPALGIGAFADISTLAGMSGNETGSGSLPPVSEDTARRRGYTVAHDAALHAPSILPGPEHPSSKLSESPSSISTVNSSHSRRLSSSFGNRRASMVRRHLPVLGASATDRPRAAAVAAPHDTTGMSRRHTIIEGQVWSASTQEQQQERRGHDYRIESVSPNRDLQDIGDFIRMLDAKQPLRVYSHKFSPTRKSHLRENAETGAGQDQTTEPSSVPPLLHLSPSSTASRRHRKSAPPGPSCGSADETSRFLGGGPLKKYQGILDEFSGISRDMEKSVISRGRALESTPEDVGTGSMADGGDISGSPFRRVAMPNPLRSSGSRLSGSRPPSIALASTSTGELPPSMAELLESSGNVDLLRQAFDGLSIETEGEASEALAASAHLPLLSPGNRAHMRSAAPGLDLEREHPLPRPVTIPHTNPEHIRPRQQTRQTLRTDTSTEEKDAAEAAQPNVPRVRGKSQPVTHVPELIFGVAPRMTTPQPLSFHQPGLLQGGYAQQHQPHLLSQPRIGRAPSMRTSPEARPFSYRSDFTATGGSQLGALLSAADDGLGRLMKAPRSTPSTPSQAALTVYPRANGASVSRERRATGPRYDNGDRLRSNFPPLSFIIPRSRVEREEQQLQPIGRDSREQHSQSQNTSSNTADVADEDDEEDLIFQMDTSIH</sequence>
<keyword evidence="7" id="KW-1185">Reference proteome</keyword>
<feature type="region of interest" description="Disordered" evidence="4">
    <location>
        <begin position="1348"/>
        <end position="1437"/>
    </location>
</feature>
<accession>A0A2G5B9I8</accession>
<feature type="region of interest" description="Disordered" evidence="4">
    <location>
        <begin position="916"/>
        <end position="935"/>
    </location>
</feature>
<proteinExistence type="inferred from homology"/>
<feature type="domain" description="Autophagy-related protein 13 N-terminal" evidence="5">
    <location>
        <begin position="192"/>
        <end position="472"/>
    </location>
</feature>
<dbReference type="GO" id="GO:0000407">
    <property type="term" value="C:phagophore assembly site"/>
    <property type="evidence" value="ECO:0007669"/>
    <property type="project" value="TreeGrafter"/>
</dbReference>
<feature type="region of interest" description="Disordered" evidence="4">
    <location>
        <begin position="831"/>
        <end position="869"/>
    </location>
</feature>
<evidence type="ECO:0000256" key="3">
    <source>
        <dbReference type="RuleBase" id="RU361214"/>
    </source>
</evidence>
<organism evidence="6 7">
    <name type="scientific">Coemansia reversa (strain ATCC 12441 / NRRL 1564)</name>
    <dbReference type="NCBI Taxonomy" id="763665"/>
    <lineage>
        <taxon>Eukaryota</taxon>
        <taxon>Fungi</taxon>
        <taxon>Fungi incertae sedis</taxon>
        <taxon>Zoopagomycota</taxon>
        <taxon>Kickxellomycotina</taxon>
        <taxon>Kickxellomycetes</taxon>
        <taxon>Kickxellales</taxon>
        <taxon>Kickxellaceae</taxon>
        <taxon>Coemansia</taxon>
    </lineage>
</organism>
<dbReference type="PANTHER" id="PTHR13430:SF4">
    <property type="entry name" value="AUTOPHAGY-RELATED PROTEIN 13"/>
    <property type="match status" value="1"/>
</dbReference>
<evidence type="ECO:0000259" key="5">
    <source>
        <dbReference type="Pfam" id="PF10033"/>
    </source>
</evidence>
<dbReference type="GO" id="GO:1990316">
    <property type="term" value="C:Atg1/ULK1 kinase complex"/>
    <property type="evidence" value="ECO:0007669"/>
    <property type="project" value="InterPro"/>
</dbReference>
<feature type="compositionally biased region" description="Low complexity" evidence="4">
    <location>
        <begin position="745"/>
        <end position="754"/>
    </location>
</feature>
<feature type="compositionally biased region" description="Basic and acidic residues" evidence="4">
    <location>
        <begin position="923"/>
        <end position="933"/>
    </location>
</feature>
<dbReference type="PANTHER" id="PTHR13430">
    <property type="match status" value="1"/>
</dbReference>
<feature type="region of interest" description="Disordered" evidence="4">
    <location>
        <begin position="1178"/>
        <end position="1237"/>
    </location>
</feature>
<evidence type="ECO:0000256" key="1">
    <source>
        <dbReference type="ARBA" id="ARBA00005246"/>
    </source>
</evidence>
<feature type="compositionally biased region" description="Acidic residues" evidence="4">
    <location>
        <begin position="1419"/>
        <end position="1428"/>
    </location>
</feature>
<evidence type="ECO:0000313" key="7">
    <source>
        <dbReference type="Proteomes" id="UP000242474"/>
    </source>
</evidence>
<dbReference type="Proteomes" id="UP000242474">
    <property type="component" value="Unassembled WGS sequence"/>
</dbReference>
<feature type="compositionally biased region" description="Low complexity" evidence="4">
    <location>
        <begin position="842"/>
        <end position="852"/>
    </location>
</feature>
<dbReference type="GO" id="GO:0034727">
    <property type="term" value="P:piecemeal microautophagy of the nucleus"/>
    <property type="evidence" value="ECO:0007669"/>
    <property type="project" value="TreeGrafter"/>
</dbReference>
<feature type="compositionally biased region" description="Polar residues" evidence="4">
    <location>
        <begin position="38"/>
        <end position="68"/>
    </location>
</feature>
<dbReference type="InterPro" id="IPR036570">
    <property type="entry name" value="HORMA_dom_sf"/>
</dbReference>